<gene>
    <name evidence="1" type="ORF">HNV28_22165</name>
</gene>
<reference evidence="1 2" key="1">
    <citation type="submission" date="2020-05" db="EMBL/GenBank/DDBJ databases">
        <authorList>
            <person name="Whitworth D."/>
        </authorList>
    </citation>
    <scope>NUCLEOTIDE SEQUENCE [LARGE SCALE GENOMIC DNA]</scope>
    <source>
        <strain evidence="1 2">AM005</strain>
    </source>
</reference>
<accession>A0A7Y4MSX4</accession>
<dbReference type="EMBL" id="JABFNT010000073">
    <property type="protein sequence ID" value="NOJ81000.1"/>
    <property type="molecule type" value="Genomic_DNA"/>
</dbReference>
<evidence type="ECO:0000313" key="1">
    <source>
        <dbReference type="EMBL" id="NOJ81000.1"/>
    </source>
</evidence>
<dbReference type="AlphaFoldDB" id="A0A7Y4MSX4"/>
<protein>
    <submittedName>
        <fullName evidence="1">ROK family protein</fullName>
    </submittedName>
</protein>
<evidence type="ECO:0000313" key="2">
    <source>
        <dbReference type="Proteomes" id="UP000533080"/>
    </source>
</evidence>
<organism evidence="1 2">
    <name type="scientific">Myxococcus xanthus</name>
    <dbReference type="NCBI Taxonomy" id="34"/>
    <lineage>
        <taxon>Bacteria</taxon>
        <taxon>Pseudomonadati</taxon>
        <taxon>Myxococcota</taxon>
        <taxon>Myxococcia</taxon>
        <taxon>Myxococcales</taxon>
        <taxon>Cystobacterineae</taxon>
        <taxon>Myxococcaceae</taxon>
        <taxon>Myxococcus</taxon>
    </lineage>
</organism>
<proteinExistence type="predicted"/>
<dbReference type="Proteomes" id="UP000533080">
    <property type="component" value="Unassembled WGS sequence"/>
</dbReference>
<sequence>MSDCMRDWDVWRLVLPGVSPLEVWNLPVMGRELWELLGAPRVDTDRRAGVPEPAIAGRLGPALAVALSTLVKRHAVDAVWLSGGLVCLEGFGEMLSSVSTALPCPVYAAERPLFAPAQAGLRLLAPLAPAHPVALDVGQTGIKCVSHTANPRIFERDTARLPRYFIGMARPPDRRHVKAAVAFIASALRVFSARPPDALCLALPCPLDASLVPGGCTYGWEGHDSLVADILQAAMGDEGRGTALVLNDAELATEAARGDSRLANHSRVLCLTLGFGPGGALLERR</sequence>
<name>A0A7Y4MSX4_MYXXA</name>
<dbReference type="SUPFAM" id="SSF53067">
    <property type="entry name" value="Actin-like ATPase domain"/>
    <property type="match status" value="1"/>
</dbReference>
<dbReference type="InterPro" id="IPR043129">
    <property type="entry name" value="ATPase_NBD"/>
</dbReference>
<comment type="caution">
    <text evidence="1">The sequence shown here is derived from an EMBL/GenBank/DDBJ whole genome shotgun (WGS) entry which is preliminary data.</text>
</comment>
<dbReference type="Gene3D" id="3.30.420.40">
    <property type="match status" value="1"/>
</dbReference>